<name>A0ABS6SQ75_9SPHN</name>
<dbReference type="RefSeq" id="WP_218317825.1">
    <property type="nucleotide sequence ID" value="NZ_JAGSPB010000003.1"/>
</dbReference>
<evidence type="ECO:0000256" key="1">
    <source>
        <dbReference type="SAM" id="SignalP"/>
    </source>
</evidence>
<accession>A0ABS6SQ75</accession>
<feature type="signal peptide" evidence="1">
    <location>
        <begin position="1"/>
        <end position="26"/>
    </location>
</feature>
<dbReference type="EMBL" id="JAGSPB010000003">
    <property type="protein sequence ID" value="MBV7267194.1"/>
    <property type="molecule type" value="Genomic_DNA"/>
</dbReference>
<feature type="chain" id="PRO_5045324715" evidence="1">
    <location>
        <begin position="27"/>
        <end position="160"/>
    </location>
</feature>
<evidence type="ECO:0000259" key="2">
    <source>
        <dbReference type="Pfam" id="PF04945"/>
    </source>
</evidence>
<feature type="domain" description="YHS" evidence="2">
    <location>
        <begin position="53"/>
        <end position="94"/>
    </location>
</feature>
<sequence>MKFRTLLIAAAAITAPLALTSAPVLADGGIFVGVNQGNVAVGGFDTVSYFQGDGVPVKGDARYTVEYMDAEWHFSSQANADAFKENPAAYAPQYGGHCAWAMSRGSLAPGDPQVYKLVDGKLYLNVNKQVQQMWLKDIPGFIAKANAAWPTIPEGKRFGD</sequence>
<keyword evidence="4" id="KW-1185">Reference proteome</keyword>
<organism evidence="3 4">
    <name type="scientific">Erythrobacter ani</name>
    <dbReference type="NCBI Taxonomy" id="2827235"/>
    <lineage>
        <taxon>Bacteria</taxon>
        <taxon>Pseudomonadati</taxon>
        <taxon>Pseudomonadota</taxon>
        <taxon>Alphaproteobacteria</taxon>
        <taxon>Sphingomonadales</taxon>
        <taxon>Erythrobacteraceae</taxon>
        <taxon>Erythrobacter/Porphyrobacter group</taxon>
        <taxon>Erythrobacter</taxon>
    </lineage>
</organism>
<dbReference type="Pfam" id="PF04945">
    <property type="entry name" value="YHS"/>
    <property type="match status" value="1"/>
</dbReference>
<evidence type="ECO:0000313" key="4">
    <source>
        <dbReference type="Proteomes" id="UP000699975"/>
    </source>
</evidence>
<evidence type="ECO:0000313" key="3">
    <source>
        <dbReference type="EMBL" id="MBV7267194.1"/>
    </source>
</evidence>
<comment type="caution">
    <text evidence="3">The sequence shown here is derived from an EMBL/GenBank/DDBJ whole genome shotgun (WGS) entry which is preliminary data.</text>
</comment>
<dbReference type="InterPro" id="IPR007029">
    <property type="entry name" value="YHS_dom"/>
</dbReference>
<keyword evidence="1" id="KW-0732">Signal</keyword>
<reference evidence="3 4" key="1">
    <citation type="submission" date="2021-04" db="EMBL/GenBank/DDBJ databases">
        <authorList>
            <person name="Pira H."/>
            <person name="Risdian C."/>
            <person name="Wink J."/>
        </authorList>
    </citation>
    <scope>NUCLEOTIDE SEQUENCE [LARGE SCALE GENOMIC DNA]</scope>
    <source>
        <strain evidence="3 4">WH131</strain>
    </source>
</reference>
<dbReference type="NCBIfam" id="NF041384">
    <property type="entry name" value="YHS_seleno_dom"/>
    <property type="match status" value="1"/>
</dbReference>
<gene>
    <name evidence="3" type="ORF">KCG45_13460</name>
</gene>
<proteinExistence type="predicted"/>
<protein>
    <submittedName>
        <fullName evidence="3">YHS domain-containing protein</fullName>
    </submittedName>
</protein>
<dbReference type="Proteomes" id="UP000699975">
    <property type="component" value="Unassembled WGS sequence"/>
</dbReference>